<dbReference type="GO" id="GO:0006913">
    <property type="term" value="P:nucleocytoplasmic transport"/>
    <property type="evidence" value="ECO:0007669"/>
    <property type="project" value="TreeGrafter"/>
</dbReference>
<dbReference type="GO" id="GO:0005096">
    <property type="term" value="F:GTPase activator activity"/>
    <property type="evidence" value="ECO:0007669"/>
    <property type="project" value="UniProtKB-KW"/>
</dbReference>
<dbReference type="PANTHER" id="PTHR24113:SF12">
    <property type="entry name" value="RAN GTPASE-ACTIVATING PROTEIN 1"/>
    <property type="match status" value="1"/>
</dbReference>
<organism evidence="4 5">
    <name type="scientific">Achlya hypogyna</name>
    <name type="common">Oomycete</name>
    <name type="synonym">Protoachlya hypogyna</name>
    <dbReference type="NCBI Taxonomy" id="1202772"/>
    <lineage>
        <taxon>Eukaryota</taxon>
        <taxon>Sar</taxon>
        <taxon>Stramenopiles</taxon>
        <taxon>Oomycota</taxon>
        <taxon>Saprolegniomycetes</taxon>
        <taxon>Saprolegniales</taxon>
        <taxon>Achlyaceae</taxon>
        <taxon>Achlya</taxon>
    </lineage>
</organism>
<gene>
    <name evidence="4" type="ORF">ACHHYP_13539</name>
</gene>
<evidence type="ECO:0000256" key="1">
    <source>
        <dbReference type="ARBA" id="ARBA00022468"/>
    </source>
</evidence>
<dbReference type="PANTHER" id="PTHR24113">
    <property type="entry name" value="RAN GTPASE-ACTIVATING PROTEIN 1"/>
    <property type="match status" value="1"/>
</dbReference>
<dbReference type="GO" id="GO:0048471">
    <property type="term" value="C:perinuclear region of cytoplasm"/>
    <property type="evidence" value="ECO:0007669"/>
    <property type="project" value="TreeGrafter"/>
</dbReference>
<dbReference type="EMBL" id="JNBR01001915">
    <property type="protein sequence ID" value="OQR84272.1"/>
    <property type="molecule type" value="Genomic_DNA"/>
</dbReference>
<dbReference type="Pfam" id="PF13516">
    <property type="entry name" value="LRR_6"/>
    <property type="match status" value="2"/>
</dbReference>
<dbReference type="Proteomes" id="UP000243579">
    <property type="component" value="Unassembled WGS sequence"/>
</dbReference>
<dbReference type="STRING" id="1202772.A0A1V9YF02"/>
<dbReference type="GO" id="GO:0005829">
    <property type="term" value="C:cytosol"/>
    <property type="evidence" value="ECO:0007669"/>
    <property type="project" value="TreeGrafter"/>
</dbReference>
<dbReference type="SMART" id="SM00368">
    <property type="entry name" value="LRR_RI"/>
    <property type="match status" value="4"/>
</dbReference>
<dbReference type="InterPro" id="IPR032675">
    <property type="entry name" value="LRR_dom_sf"/>
</dbReference>
<evidence type="ECO:0000256" key="2">
    <source>
        <dbReference type="ARBA" id="ARBA00022614"/>
    </source>
</evidence>
<sequence>MGCRLLPETFERIALFVPSPVDVRRLLAALTAPLLTVPMTGLLGLFLAVERGQLIAESPDRGSPPRLRLWPTLELPQGFSDAVLLPLVLQASPLYPFLDVDDFESQPVLPSAKLALSSLLAPVQLETTPTETLARVVSLTIKFGATRVGESPWGEHAVERLCNVLPTLRKLESLTVTWGRSHLSHLFPAVLASITATSLTKLALRFFTDDVIWTSETVAALQSWLATAPVRSLGLLRLHAADDACMSALAQAIAASPTLDALHITNGTSRTNLFTAGLVLPGSVTCLRATGYTPDDIPHILATLQRAPALQRLSVGFRRDPTVVVPDAAARMCSALQDLPRLRQVELPSFALAAPCHVTIAALLPRLVRLDLSANELTDNGVTMLAEALPACRRLETLQLCNQYCSDTGALAVASGVMHCPTLQKLDLSQNNITCAGATALAAVLPQLNEVDLCYNNIGFHGAAAISAVLAQTEAMAWLDLQHNPLTLRGVVAIVDAVGCSQYRRGNVQLSLTLATADDIATCRRRIDRLPDPAWCLLSDEPRDVSTFFD</sequence>
<accession>A0A1V9YF02</accession>
<reference evidence="4 5" key="1">
    <citation type="journal article" date="2014" name="Genome Biol. Evol.">
        <title>The secreted proteins of Achlya hypogyna and Thraustotheca clavata identify the ancestral oomycete secretome and reveal gene acquisitions by horizontal gene transfer.</title>
        <authorList>
            <person name="Misner I."/>
            <person name="Blouin N."/>
            <person name="Leonard G."/>
            <person name="Richards T.A."/>
            <person name="Lane C.E."/>
        </authorList>
    </citation>
    <scope>NUCLEOTIDE SEQUENCE [LARGE SCALE GENOMIC DNA]</scope>
    <source>
        <strain evidence="4 5">ATCC 48635</strain>
    </source>
</reference>
<keyword evidence="2" id="KW-0433">Leucine-rich repeat</keyword>
<keyword evidence="3" id="KW-0677">Repeat</keyword>
<dbReference type="Gene3D" id="3.80.10.10">
    <property type="entry name" value="Ribonuclease Inhibitor"/>
    <property type="match status" value="1"/>
</dbReference>
<dbReference type="GO" id="GO:0005634">
    <property type="term" value="C:nucleus"/>
    <property type="evidence" value="ECO:0007669"/>
    <property type="project" value="TreeGrafter"/>
</dbReference>
<dbReference type="GO" id="GO:0031267">
    <property type="term" value="F:small GTPase binding"/>
    <property type="evidence" value="ECO:0007669"/>
    <property type="project" value="TreeGrafter"/>
</dbReference>
<dbReference type="InterPro" id="IPR027038">
    <property type="entry name" value="RanGap"/>
</dbReference>
<evidence type="ECO:0000313" key="5">
    <source>
        <dbReference type="Proteomes" id="UP000243579"/>
    </source>
</evidence>
<dbReference type="AlphaFoldDB" id="A0A1V9YF02"/>
<evidence type="ECO:0000313" key="4">
    <source>
        <dbReference type="EMBL" id="OQR84272.1"/>
    </source>
</evidence>
<dbReference type="SUPFAM" id="SSF52047">
    <property type="entry name" value="RNI-like"/>
    <property type="match status" value="1"/>
</dbReference>
<evidence type="ECO:0000256" key="3">
    <source>
        <dbReference type="ARBA" id="ARBA00022737"/>
    </source>
</evidence>
<keyword evidence="5" id="KW-1185">Reference proteome</keyword>
<keyword evidence="1" id="KW-0343">GTPase activation</keyword>
<proteinExistence type="predicted"/>
<dbReference type="OrthoDB" id="75025at2759"/>
<comment type="caution">
    <text evidence="4">The sequence shown here is derived from an EMBL/GenBank/DDBJ whole genome shotgun (WGS) entry which is preliminary data.</text>
</comment>
<name>A0A1V9YF02_ACHHY</name>
<protein>
    <submittedName>
        <fullName evidence="4">Uncharacterized protein</fullName>
    </submittedName>
</protein>
<dbReference type="InterPro" id="IPR001611">
    <property type="entry name" value="Leu-rich_rpt"/>
</dbReference>